<protein>
    <recommendedName>
        <fullName evidence="3">dTTP/UTP pyrophosphatase</fullName>
        <shortName evidence="3">dTTPase/UTPase</shortName>
        <ecNumber evidence="3">3.6.1.9</ecNumber>
    </recommendedName>
    <alternativeName>
        <fullName evidence="3">Nucleoside triphosphate pyrophosphatase</fullName>
    </alternativeName>
    <alternativeName>
        <fullName evidence="3">Nucleotide pyrophosphatase</fullName>
        <shortName evidence="3">Nucleotide PPase</shortName>
    </alternativeName>
</protein>
<dbReference type="InterPro" id="IPR003697">
    <property type="entry name" value="Maf-like"/>
</dbReference>
<keyword evidence="3" id="KW-0963">Cytoplasm</keyword>
<comment type="similarity">
    <text evidence="3">Belongs to the Maf family. YhdE subfamily.</text>
</comment>
<accession>A0A7C2B8Z4</accession>
<comment type="caution">
    <text evidence="3">Lacks conserved residue(s) required for the propagation of feature annotation.</text>
</comment>
<dbReference type="GO" id="GO:0009117">
    <property type="term" value="P:nucleotide metabolic process"/>
    <property type="evidence" value="ECO:0007669"/>
    <property type="project" value="UniProtKB-KW"/>
</dbReference>
<dbReference type="NCBIfam" id="TIGR00172">
    <property type="entry name" value="maf"/>
    <property type="match status" value="1"/>
</dbReference>
<keyword evidence="3" id="KW-0546">Nucleotide metabolism</keyword>
<dbReference type="CDD" id="cd00555">
    <property type="entry name" value="Maf"/>
    <property type="match status" value="1"/>
</dbReference>
<evidence type="ECO:0000313" key="4">
    <source>
        <dbReference type="EMBL" id="HEE18316.1"/>
    </source>
</evidence>
<evidence type="ECO:0000256" key="3">
    <source>
        <dbReference type="HAMAP-Rule" id="MF_00528"/>
    </source>
</evidence>
<sequence length="202" mass="22102">MALPHLPAMKLYLASTSPRRRQLLQDLGIPFSLIKPAFFEPEIGFSQNPRRLAVTLALLKALSCTPKVKNGIIIGTDTIVVIRNRILGKPANPAAAKRMLKLLSNKTHQVITGIALIKMPEKRICTGAETTRVTFRALSDEEIKSYISTPEPYDKAGAYAIQGRAGLFVERISGCYLNVIGLPVSLLLKLLQDAGWKNPLSG</sequence>
<evidence type="ECO:0000256" key="1">
    <source>
        <dbReference type="ARBA" id="ARBA00001968"/>
    </source>
</evidence>
<feature type="site" description="Important for substrate specificity" evidence="3">
    <location>
        <position position="78"/>
    </location>
</feature>
<dbReference type="GO" id="GO:0047429">
    <property type="term" value="F:nucleoside triphosphate diphosphatase activity"/>
    <property type="evidence" value="ECO:0007669"/>
    <property type="project" value="UniProtKB-EC"/>
</dbReference>
<evidence type="ECO:0000256" key="2">
    <source>
        <dbReference type="ARBA" id="ARBA00022801"/>
    </source>
</evidence>
<comment type="catalytic activity">
    <reaction evidence="3">
        <text>UTP + H2O = UMP + diphosphate + H(+)</text>
        <dbReference type="Rhea" id="RHEA:29395"/>
        <dbReference type="ChEBI" id="CHEBI:15377"/>
        <dbReference type="ChEBI" id="CHEBI:15378"/>
        <dbReference type="ChEBI" id="CHEBI:33019"/>
        <dbReference type="ChEBI" id="CHEBI:46398"/>
        <dbReference type="ChEBI" id="CHEBI:57865"/>
        <dbReference type="EC" id="3.6.1.9"/>
    </reaction>
</comment>
<reference evidence="4" key="1">
    <citation type="journal article" date="2020" name="mSystems">
        <title>Genome- and Community-Level Interaction Insights into Carbon Utilization and Element Cycling Functions of Hydrothermarchaeota in Hydrothermal Sediment.</title>
        <authorList>
            <person name="Zhou Z."/>
            <person name="Liu Y."/>
            <person name="Xu W."/>
            <person name="Pan J."/>
            <person name="Luo Z.H."/>
            <person name="Li M."/>
        </authorList>
    </citation>
    <scope>NUCLEOTIDE SEQUENCE [LARGE SCALE GENOMIC DNA]</scope>
    <source>
        <strain evidence="4">SpSt-236</strain>
    </source>
</reference>
<keyword evidence="2 3" id="KW-0378">Hydrolase</keyword>
<feature type="active site" description="Proton acceptor" evidence="3">
    <location>
        <position position="77"/>
    </location>
</feature>
<proteinExistence type="inferred from homology"/>
<dbReference type="Gene3D" id="3.90.950.10">
    <property type="match status" value="1"/>
</dbReference>
<comment type="caution">
    <text evidence="4">The sequence shown here is derived from an EMBL/GenBank/DDBJ whole genome shotgun (WGS) entry which is preliminary data.</text>
</comment>
<comment type="function">
    <text evidence="3">Nucleoside triphosphate pyrophosphatase that hydrolyzes dTTP and UTP. May have a dual role in cell division arrest and in preventing the incorporation of modified nucleotides into cellular nucleic acids.</text>
</comment>
<name>A0A7C2B8Z4_UNCW3</name>
<dbReference type="SUPFAM" id="SSF52972">
    <property type="entry name" value="ITPase-like"/>
    <property type="match status" value="1"/>
</dbReference>
<dbReference type="GO" id="GO:0005737">
    <property type="term" value="C:cytoplasm"/>
    <property type="evidence" value="ECO:0007669"/>
    <property type="project" value="UniProtKB-SubCell"/>
</dbReference>
<comment type="catalytic activity">
    <reaction evidence="3">
        <text>dTTP + H2O = dTMP + diphosphate + H(+)</text>
        <dbReference type="Rhea" id="RHEA:28534"/>
        <dbReference type="ChEBI" id="CHEBI:15377"/>
        <dbReference type="ChEBI" id="CHEBI:15378"/>
        <dbReference type="ChEBI" id="CHEBI:33019"/>
        <dbReference type="ChEBI" id="CHEBI:37568"/>
        <dbReference type="ChEBI" id="CHEBI:63528"/>
        <dbReference type="EC" id="3.6.1.9"/>
    </reaction>
</comment>
<dbReference type="EMBL" id="DSKA01000152">
    <property type="protein sequence ID" value="HEE18316.1"/>
    <property type="molecule type" value="Genomic_DNA"/>
</dbReference>
<dbReference type="Pfam" id="PF02545">
    <property type="entry name" value="Maf"/>
    <property type="match status" value="1"/>
</dbReference>
<dbReference type="AlphaFoldDB" id="A0A7C2B8Z4"/>
<dbReference type="HAMAP" id="MF_00528">
    <property type="entry name" value="Maf"/>
    <property type="match status" value="1"/>
</dbReference>
<dbReference type="PANTHER" id="PTHR43213:SF5">
    <property type="entry name" value="BIFUNCTIONAL DTTP_UTP PYROPHOSPHATASE_METHYLTRANSFERASE PROTEIN-RELATED"/>
    <property type="match status" value="1"/>
</dbReference>
<feature type="site" description="Important for substrate specificity" evidence="3">
    <location>
        <position position="162"/>
    </location>
</feature>
<comment type="subcellular location">
    <subcellularLocation>
        <location evidence="3">Cytoplasm</location>
    </subcellularLocation>
</comment>
<gene>
    <name evidence="4" type="primary">maf</name>
    <name evidence="4" type="ORF">ENP62_02045</name>
</gene>
<organism evidence="4">
    <name type="scientific">candidate division WOR-3 bacterium</name>
    <dbReference type="NCBI Taxonomy" id="2052148"/>
    <lineage>
        <taxon>Bacteria</taxon>
        <taxon>Bacteria division WOR-3</taxon>
    </lineage>
</organism>
<dbReference type="InterPro" id="IPR029001">
    <property type="entry name" value="ITPase-like_fam"/>
</dbReference>
<feature type="site" description="Important for substrate specificity" evidence="3">
    <location>
        <position position="19"/>
    </location>
</feature>
<dbReference type="PANTHER" id="PTHR43213">
    <property type="entry name" value="BIFUNCTIONAL DTTP/UTP PYROPHOSPHATASE/METHYLTRANSFERASE PROTEIN-RELATED"/>
    <property type="match status" value="1"/>
</dbReference>
<dbReference type="EC" id="3.6.1.9" evidence="3"/>
<dbReference type="PIRSF" id="PIRSF006305">
    <property type="entry name" value="Maf"/>
    <property type="match status" value="1"/>
</dbReference>
<comment type="cofactor">
    <cofactor evidence="1 3">
        <name>a divalent metal cation</name>
        <dbReference type="ChEBI" id="CHEBI:60240"/>
    </cofactor>
</comment>